<keyword evidence="3 6" id="KW-1133">Transmembrane helix</keyword>
<dbReference type="InterPro" id="IPR017927">
    <property type="entry name" value="FAD-bd_FR_type"/>
</dbReference>
<evidence type="ECO:0000256" key="6">
    <source>
        <dbReference type="SAM" id="Phobius"/>
    </source>
</evidence>
<dbReference type="Gene3D" id="3.40.50.80">
    <property type="entry name" value="Nucleotide-binding domain of ferredoxin-NADP reductase (FNR) module"/>
    <property type="match status" value="1"/>
</dbReference>
<evidence type="ECO:0000256" key="4">
    <source>
        <dbReference type="ARBA" id="ARBA00023002"/>
    </source>
</evidence>
<protein>
    <submittedName>
        <fullName evidence="8">Generating NADPH oxidase heavy chain subunit</fullName>
    </submittedName>
</protein>
<dbReference type="OrthoDB" id="167398at2759"/>
<name>A0A9N8ECW1_9STRA</name>
<dbReference type="PANTHER" id="PTHR11972">
    <property type="entry name" value="NADPH OXIDASE"/>
    <property type="match status" value="1"/>
</dbReference>
<dbReference type="InterPro" id="IPR013112">
    <property type="entry name" value="FAD-bd_8"/>
</dbReference>
<sequence>MTINSYGRSTLETPAFHVTFAPLLPVMRPILGGLFCVRSRMSQPLQIRVLPKFIPLVPGLSSLCFVTYGQVLLALPLLLLVLAGYTKSFLDPDLDQSGSIAGLALMAAFLTANKSNSVLSFVLGIPFERLIPYHNLASLAAILLSAFHTYVAFVYGDSSGDGKGSRERRLSEDSAYALFGPNPDFVKFLFDGGTNFSGTMIIVFMLVLVGTSFFSVFRRCFFEFWLFTHVASAIGVVAFCLAHSVGTVFIVGLWWAADVFFRYVIMSLCVYPKKATLELVLEDVVEVRFKASGFKYNAGQFVQVCFPSIATFQFHPVTISSAPHEPYVTLHIRALGGWSKKLASLAATCHETTMMLEGPYGSLAMDLNNDKRYQMVLCVGGGIGVTPCQSLARHILHGYHKGRTLQKLQFVWAVQSLEMALAIPPPPVIDCATVVGDSEVFTNAEENSEVLSTHVYVTKPEAFHDETLAGCHTPFTLFEGRPDFDSIFRGLRREAKENGLTNVAVIVCGPKKMTHKLRACCREYSDLEVTCNGVKFDLHEELFDF</sequence>
<dbReference type="Pfam" id="PF01794">
    <property type="entry name" value="Ferric_reduct"/>
    <property type="match status" value="1"/>
</dbReference>
<dbReference type="InterPro" id="IPR013130">
    <property type="entry name" value="Fe3_Rdtase_TM_dom"/>
</dbReference>
<evidence type="ECO:0000256" key="5">
    <source>
        <dbReference type="ARBA" id="ARBA00023136"/>
    </source>
</evidence>
<keyword evidence="4" id="KW-0560">Oxidoreductase</keyword>
<dbReference type="InterPro" id="IPR039261">
    <property type="entry name" value="FNR_nucleotide-bd"/>
</dbReference>
<dbReference type="InterPro" id="IPR017938">
    <property type="entry name" value="Riboflavin_synthase-like_b-brl"/>
</dbReference>
<dbReference type="Pfam" id="PF08022">
    <property type="entry name" value="FAD_binding_8"/>
    <property type="match status" value="1"/>
</dbReference>
<feature type="transmembrane region" description="Helical" evidence="6">
    <location>
        <begin position="224"/>
        <end position="257"/>
    </location>
</feature>
<dbReference type="Gene3D" id="2.40.30.10">
    <property type="entry name" value="Translation factors"/>
    <property type="match status" value="1"/>
</dbReference>
<evidence type="ECO:0000313" key="8">
    <source>
        <dbReference type="EMBL" id="CAB9516931.1"/>
    </source>
</evidence>
<dbReference type="GO" id="GO:0005886">
    <property type="term" value="C:plasma membrane"/>
    <property type="evidence" value="ECO:0007669"/>
    <property type="project" value="TreeGrafter"/>
</dbReference>
<reference evidence="8" key="1">
    <citation type="submission" date="2020-06" db="EMBL/GenBank/DDBJ databases">
        <authorList>
            <consortium name="Plant Systems Biology data submission"/>
        </authorList>
    </citation>
    <scope>NUCLEOTIDE SEQUENCE</scope>
    <source>
        <strain evidence="8">D6</strain>
    </source>
</reference>
<feature type="transmembrane region" description="Helical" evidence="6">
    <location>
        <begin position="196"/>
        <end position="217"/>
    </location>
</feature>
<dbReference type="GO" id="GO:0016491">
    <property type="term" value="F:oxidoreductase activity"/>
    <property type="evidence" value="ECO:0007669"/>
    <property type="project" value="UniProtKB-KW"/>
</dbReference>
<dbReference type="CDD" id="cd06186">
    <property type="entry name" value="NOX_Duox_like_FAD_NADP"/>
    <property type="match status" value="1"/>
</dbReference>
<dbReference type="Pfam" id="PF08030">
    <property type="entry name" value="NAD_binding_6"/>
    <property type="match status" value="2"/>
</dbReference>
<feature type="domain" description="FAD-binding FR-type" evidence="7">
    <location>
        <begin position="252"/>
        <end position="366"/>
    </location>
</feature>
<organism evidence="8 9">
    <name type="scientific">Seminavis robusta</name>
    <dbReference type="NCBI Taxonomy" id="568900"/>
    <lineage>
        <taxon>Eukaryota</taxon>
        <taxon>Sar</taxon>
        <taxon>Stramenopiles</taxon>
        <taxon>Ochrophyta</taxon>
        <taxon>Bacillariophyta</taxon>
        <taxon>Bacillariophyceae</taxon>
        <taxon>Bacillariophycidae</taxon>
        <taxon>Naviculales</taxon>
        <taxon>Naviculaceae</taxon>
        <taxon>Seminavis</taxon>
    </lineage>
</organism>
<accession>A0A9N8ECW1</accession>
<evidence type="ECO:0000256" key="1">
    <source>
        <dbReference type="ARBA" id="ARBA00004141"/>
    </source>
</evidence>
<dbReference type="InterPro" id="IPR050369">
    <property type="entry name" value="RBOH/FRE"/>
</dbReference>
<dbReference type="EMBL" id="CAICTM010000815">
    <property type="protein sequence ID" value="CAB9516931.1"/>
    <property type="molecule type" value="Genomic_DNA"/>
</dbReference>
<dbReference type="PROSITE" id="PS51384">
    <property type="entry name" value="FAD_FR"/>
    <property type="match status" value="1"/>
</dbReference>
<evidence type="ECO:0000256" key="3">
    <source>
        <dbReference type="ARBA" id="ARBA00022989"/>
    </source>
</evidence>
<dbReference type="SFLD" id="SFLDS00052">
    <property type="entry name" value="Ferric_Reductase_Domain"/>
    <property type="match status" value="1"/>
</dbReference>
<keyword evidence="2 6" id="KW-0812">Transmembrane</keyword>
<feature type="transmembrane region" description="Helical" evidence="6">
    <location>
        <begin position="103"/>
        <end position="124"/>
    </location>
</feature>
<dbReference type="SUPFAM" id="SSF63380">
    <property type="entry name" value="Riboflavin synthase domain-like"/>
    <property type="match status" value="1"/>
</dbReference>
<dbReference type="Proteomes" id="UP001153069">
    <property type="component" value="Unassembled WGS sequence"/>
</dbReference>
<feature type="transmembrane region" description="Helical" evidence="6">
    <location>
        <begin position="15"/>
        <end position="37"/>
    </location>
</feature>
<dbReference type="SUPFAM" id="SSF52343">
    <property type="entry name" value="Ferredoxin reductase-like, C-terminal NADP-linked domain"/>
    <property type="match status" value="1"/>
</dbReference>
<keyword evidence="9" id="KW-1185">Reference proteome</keyword>
<dbReference type="SFLD" id="SFLDG01168">
    <property type="entry name" value="Ferric_reductase_subgroup_(FRE"/>
    <property type="match status" value="1"/>
</dbReference>
<comment type="subcellular location">
    <subcellularLocation>
        <location evidence="1">Membrane</location>
        <topology evidence="1">Multi-pass membrane protein</topology>
    </subcellularLocation>
</comment>
<gene>
    <name evidence="8" type="ORF">SEMRO_816_G206660.1</name>
</gene>
<proteinExistence type="predicted"/>
<keyword evidence="5 6" id="KW-0472">Membrane</keyword>
<evidence type="ECO:0000313" key="9">
    <source>
        <dbReference type="Proteomes" id="UP001153069"/>
    </source>
</evidence>
<comment type="caution">
    <text evidence="8">The sequence shown here is derived from an EMBL/GenBank/DDBJ whole genome shotgun (WGS) entry which is preliminary data.</text>
</comment>
<dbReference type="InterPro" id="IPR013121">
    <property type="entry name" value="Fe_red_NAD-bd_6"/>
</dbReference>
<feature type="transmembrane region" description="Helical" evidence="6">
    <location>
        <begin position="57"/>
        <end position="83"/>
    </location>
</feature>
<evidence type="ECO:0000256" key="2">
    <source>
        <dbReference type="ARBA" id="ARBA00022692"/>
    </source>
</evidence>
<feature type="transmembrane region" description="Helical" evidence="6">
    <location>
        <begin position="136"/>
        <end position="156"/>
    </location>
</feature>
<dbReference type="PANTHER" id="PTHR11972:SF55">
    <property type="entry name" value="FERRIC REDUCTASE"/>
    <property type="match status" value="1"/>
</dbReference>
<dbReference type="AlphaFoldDB" id="A0A9N8ECW1"/>
<evidence type="ECO:0000259" key="7">
    <source>
        <dbReference type="PROSITE" id="PS51384"/>
    </source>
</evidence>